<proteinExistence type="predicted"/>
<organism evidence="1 2">
    <name type="scientific">Nezara viridula</name>
    <name type="common">Southern green stink bug</name>
    <name type="synonym">Cimex viridulus</name>
    <dbReference type="NCBI Taxonomy" id="85310"/>
    <lineage>
        <taxon>Eukaryota</taxon>
        <taxon>Metazoa</taxon>
        <taxon>Ecdysozoa</taxon>
        <taxon>Arthropoda</taxon>
        <taxon>Hexapoda</taxon>
        <taxon>Insecta</taxon>
        <taxon>Pterygota</taxon>
        <taxon>Neoptera</taxon>
        <taxon>Paraneoptera</taxon>
        <taxon>Hemiptera</taxon>
        <taxon>Heteroptera</taxon>
        <taxon>Panheteroptera</taxon>
        <taxon>Pentatomomorpha</taxon>
        <taxon>Pentatomoidea</taxon>
        <taxon>Pentatomidae</taxon>
        <taxon>Pentatominae</taxon>
        <taxon>Nezara</taxon>
    </lineage>
</organism>
<dbReference type="Proteomes" id="UP001152798">
    <property type="component" value="Chromosome 1"/>
</dbReference>
<dbReference type="AlphaFoldDB" id="A0A9P0GX15"/>
<reference evidence="1" key="1">
    <citation type="submission" date="2022-01" db="EMBL/GenBank/DDBJ databases">
        <authorList>
            <person name="King R."/>
        </authorList>
    </citation>
    <scope>NUCLEOTIDE SEQUENCE</scope>
</reference>
<keyword evidence="2" id="KW-1185">Reference proteome</keyword>
<sequence>MAEDNAHCSAEWGPITPFGAEPYCSEKNILRKSRILEYSFKISEHGMITPVLTIIYSSTIIDKKNDGIDINKRRTEFDCSLLLRIVVVKKEKKKKEKLHR</sequence>
<protein>
    <submittedName>
        <fullName evidence="1">Uncharacterized protein</fullName>
    </submittedName>
</protein>
<evidence type="ECO:0000313" key="1">
    <source>
        <dbReference type="EMBL" id="CAH1389218.1"/>
    </source>
</evidence>
<dbReference type="EMBL" id="OV725077">
    <property type="protein sequence ID" value="CAH1389218.1"/>
    <property type="molecule type" value="Genomic_DNA"/>
</dbReference>
<name>A0A9P0GX15_NEZVI</name>
<accession>A0A9P0GX15</accession>
<evidence type="ECO:0000313" key="2">
    <source>
        <dbReference type="Proteomes" id="UP001152798"/>
    </source>
</evidence>
<gene>
    <name evidence="1" type="ORF">NEZAVI_LOCUS662</name>
</gene>